<evidence type="ECO:0000313" key="2">
    <source>
        <dbReference type="Proteomes" id="UP000001192"/>
    </source>
</evidence>
<dbReference type="STRING" id="391038.Bphy_5428"/>
<dbReference type="HOGENOM" id="CLU_2218113_0_0_4"/>
<reference evidence="2" key="1">
    <citation type="journal article" date="2014" name="Stand. Genomic Sci.">
        <title>Complete genome sequence of Burkholderia phymatum STM815(T), a broad host range and efficient nitrogen-fixing symbiont of Mimosa species.</title>
        <authorList>
            <person name="Moulin L."/>
            <person name="Klonowska A."/>
            <person name="Caroline B."/>
            <person name="Booth K."/>
            <person name="Vriezen J.A."/>
            <person name="Melkonian R."/>
            <person name="James E.K."/>
            <person name="Young J.P."/>
            <person name="Bena G."/>
            <person name="Hauser L."/>
            <person name="Land M."/>
            <person name="Kyrpides N."/>
            <person name="Bruce D."/>
            <person name="Chain P."/>
            <person name="Copeland A."/>
            <person name="Pitluck S."/>
            <person name="Woyke T."/>
            <person name="Lizotte-Waniewski M."/>
            <person name="Bristow J."/>
            <person name="Riley M."/>
        </authorList>
    </citation>
    <scope>NUCLEOTIDE SEQUENCE [LARGE SCALE GENOMIC DNA]</scope>
    <source>
        <strain evidence="2">DSM 17167 / CIP 108236 / LMG 21445 / STM815</strain>
    </source>
</reference>
<name>B2JNK3_PARP8</name>
<dbReference type="EMBL" id="CP001044">
    <property type="protein sequence ID" value="ACC74505.1"/>
    <property type="molecule type" value="Genomic_DNA"/>
</dbReference>
<dbReference type="KEGG" id="bph:Bphy_5428"/>
<dbReference type="Proteomes" id="UP000001192">
    <property type="component" value="Chromosome 2"/>
</dbReference>
<accession>B2JNK3</accession>
<dbReference type="AlphaFoldDB" id="B2JNK3"/>
<protein>
    <submittedName>
        <fullName evidence="1">Uncharacterized protein</fullName>
    </submittedName>
</protein>
<gene>
    <name evidence="1" type="ordered locus">Bphy_5428</name>
</gene>
<sequence>MAVINDHYDDTAKTTGKANASLKRAMRRRVRHACMPFRNRHFLKRCLKNWARPIVKEAAVRAVIKVVDHTKSILAHAIRLDCCSFPEEKRRASFASDGHRFRSRVR</sequence>
<organism evidence="1 2">
    <name type="scientific">Paraburkholderia phymatum (strain DSM 17167 / CIP 108236 / LMG 21445 / STM815)</name>
    <name type="common">Burkholderia phymatum</name>
    <dbReference type="NCBI Taxonomy" id="391038"/>
    <lineage>
        <taxon>Bacteria</taxon>
        <taxon>Pseudomonadati</taxon>
        <taxon>Pseudomonadota</taxon>
        <taxon>Betaproteobacteria</taxon>
        <taxon>Burkholderiales</taxon>
        <taxon>Burkholderiaceae</taxon>
        <taxon>Paraburkholderia</taxon>
    </lineage>
</organism>
<proteinExistence type="predicted"/>
<keyword evidence="2" id="KW-1185">Reference proteome</keyword>
<evidence type="ECO:0000313" key="1">
    <source>
        <dbReference type="EMBL" id="ACC74505.1"/>
    </source>
</evidence>